<evidence type="ECO:0000259" key="2">
    <source>
        <dbReference type="Pfam" id="PF07364"/>
    </source>
</evidence>
<comment type="caution">
    <text evidence="3">The sequence shown here is derived from an EMBL/GenBank/DDBJ whole genome shotgun (WGS) entry which is preliminary data.</text>
</comment>
<evidence type="ECO:0000259" key="1">
    <source>
        <dbReference type="Pfam" id="PF07171"/>
    </source>
</evidence>
<evidence type="ECO:0000313" key="3">
    <source>
        <dbReference type="EMBL" id="MBB5791649.1"/>
    </source>
</evidence>
<name>A0A7W9GXM4_9ACTN</name>
<reference evidence="3 4" key="1">
    <citation type="submission" date="2020-08" db="EMBL/GenBank/DDBJ databases">
        <title>Sequencing the genomes of 1000 actinobacteria strains.</title>
        <authorList>
            <person name="Klenk H.-P."/>
        </authorList>
    </citation>
    <scope>NUCLEOTIDE SEQUENCE [LARGE SCALE GENOMIC DNA]</scope>
    <source>
        <strain evidence="3 4">DSM 102122</strain>
    </source>
</reference>
<dbReference type="InterPro" id="IPR015995">
    <property type="entry name" value="MlrC_N"/>
</dbReference>
<organism evidence="3 4">
    <name type="scientific">Jiangella mangrovi</name>
    <dbReference type="NCBI Taxonomy" id="1524084"/>
    <lineage>
        <taxon>Bacteria</taxon>
        <taxon>Bacillati</taxon>
        <taxon>Actinomycetota</taxon>
        <taxon>Actinomycetes</taxon>
        <taxon>Jiangellales</taxon>
        <taxon>Jiangellaceae</taxon>
        <taxon>Jiangella</taxon>
    </lineage>
</organism>
<evidence type="ECO:0000313" key="4">
    <source>
        <dbReference type="Proteomes" id="UP000542813"/>
    </source>
</evidence>
<accession>A0A7W9GXM4</accession>
<dbReference type="InterPro" id="IPR009197">
    <property type="entry name" value="MlrC"/>
</dbReference>
<dbReference type="PIRSF" id="PIRSF012702">
    <property type="entry name" value="UCP012702"/>
    <property type="match status" value="1"/>
</dbReference>
<protein>
    <submittedName>
        <fullName evidence="3">Microcystin degradation protein MlrC</fullName>
    </submittedName>
</protein>
<keyword evidence="4" id="KW-1185">Reference proteome</keyword>
<gene>
    <name evidence="3" type="ORF">HD601_006224</name>
</gene>
<dbReference type="InterPro" id="IPR010799">
    <property type="entry name" value="MlrC_C"/>
</dbReference>
<proteinExistence type="predicted"/>
<dbReference type="Pfam" id="PF07364">
    <property type="entry name" value="DUF1485"/>
    <property type="match status" value="1"/>
</dbReference>
<dbReference type="RefSeq" id="WP_184828572.1">
    <property type="nucleotide sequence ID" value="NZ_JACHMM010000001.1"/>
</dbReference>
<dbReference type="AlphaFoldDB" id="A0A7W9GXM4"/>
<dbReference type="EMBL" id="JACHMM010000001">
    <property type="protein sequence ID" value="MBB5791649.1"/>
    <property type="molecule type" value="Genomic_DNA"/>
</dbReference>
<dbReference type="Pfam" id="PF07171">
    <property type="entry name" value="MlrC_C"/>
    <property type="match status" value="1"/>
</dbReference>
<dbReference type="Proteomes" id="UP000542813">
    <property type="component" value="Unassembled WGS sequence"/>
</dbReference>
<sequence>MRLALLGLFHEANTFSPLQADRALFASGGVFRGGGIVDEYAGSSTTIGGYLAAAERLGVEVVPLTFAFVNPVGAVTEDAFEWLAGEMLDDLRREGPWDGVLLNLHGAAVAAHLDDADAELARRVRSVVGPDVPVGAVLDLHGNASPALVDALTVTLAYQTNPHVDAAVQGARCTELVVRAARREIAPVQVLVPLPLVVNIARQDTGEEPMASLVAAAERISARPGMLWAGVVEGFPYADVPHLGMSCLTLHDGDRLAAEWAAWELAEAVWNRRDDLQATGLTVDEALDLAEREPSGPVVLLDVGDNVGAGAPGDSTVILEAAVRRGQRSLVQTLWDPVAAATCVAAGVGAELSLSVGARHGHSAGAPVPVKGRVRVISDGRFEEPAPTHGGFRWFDMGPTAVLETADGPTLVLMSRQTMNTSRRQLTSLGLDPRSFRVVVAKGVNAPRAAYAPVASRLVVVDTDGITAMGLERFEYRRRRRPLYPFEPARFPVRPAEEPSR</sequence>
<feature type="domain" description="Microcystin LR degradation protein MlrC C-terminal" evidence="1">
    <location>
        <begin position="300"/>
        <end position="478"/>
    </location>
</feature>
<feature type="domain" description="Microcystin LR degradation protein MlrC N-terminal" evidence="2">
    <location>
        <begin position="2"/>
        <end position="290"/>
    </location>
</feature>